<keyword evidence="2" id="KW-0812">Transmembrane</keyword>
<reference evidence="3" key="1">
    <citation type="journal article" date="2024" name="BMC Genomics">
        <title>Functional annotation of a divergent genome using sequence and structure-based similarity.</title>
        <authorList>
            <person name="Svedberg D."/>
            <person name="Winiger R.R."/>
            <person name="Berg A."/>
            <person name="Sharma H."/>
            <person name="Tellgren-Roth C."/>
            <person name="Debrunner-Vossbrinck B.A."/>
            <person name="Vossbrinck C.R."/>
            <person name="Barandun J."/>
        </authorList>
    </citation>
    <scope>NUCLEOTIDE SEQUENCE</scope>
    <source>
        <strain evidence="3">Illinois isolate</strain>
    </source>
</reference>
<feature type="compositionally biased region" description="Polar residues" evidence="1">
    <location>
        <begin position="157"/>
        <end position="170"/>
    </location>
</feature>
<evidence type="ECO:0000256" key="1">
    <source>
        <dbReference type="SAM" id="MobiDB-lite"/>
    </source>
</evidence>
<accession>A0AAX4JB79</accession>
<sequence length="235" mass="27406">MYVEDEDIKNKNIILSLDYEDNFYFLKSLDCEDLDENESINEKKKTNEKNKMNISKNGTNKTKNNTQKSLKNKNLNKTYKIQGPNEMAYLNSTKIINKKNFKNKKTIENKDLSNKRVKRRLQFVKDEGNDKSNEDNKTNDKSNEDNKTNNKSDEYNTNKGNGESNGGSTNKRNDKSDEDNTQKGNDKNEDPANRGDKNSSNNGHRNFILIQFFFFCIQALFIYLIVKVVRRKNKI</sequence>
<feature type="compositionally biased region" description="Basic and acidic residues" evidence="1">
    <location>
        <begin position="171"/>
        <end position="197"/>
    </location>
</feature>
<evidence type="ECO:0000256" key="2">
    <source>
        <dbReference type="SAM" id="Phobius"/>
    </source>
</evidence>
<feature type="compositionally biased region" description="Basic and acidic residues" evidence="1">
    <location>
        <begin position="123"/>
        <end position="156"/>
    </location>
</feature>
<keyword evidence="2" id="KW-0472">Membrane</keyword>
<evidence type="ECO:0000313" key="4">
    <source>
        <dbReference type="Proteomes" id="UP001334084"/>
    </source>
</evidence>
<feature type="region of interest" description="Disordered" evidence="1">
    <location>
        <begin position="123"/>
        <end position="202"/>
    </location>
</feature>
<dbReference type="Proteomes" id="UP001334084">
    <property type="component" value="Chromosome 4"/>
</dbReference>
<keyword evidence="2" id="KW-1133">Transmembrane helix</keyword>
<feature type="region of interest" description="Disordered" evidence="1">
    <location>
        <begin position="40"/>
        <end position="78"/>
    </location>
</feature>
<evidence type="ECO:0000313" key="3">
    <source>
        <dbReference type="EMBL" id="WUR03200.1"/>
    </source>
</evidence>
<feature type="compositionally biased region" description="Low complexity" evidence="1">
    <location>
        <begin position="52"/>
        <end position="78"/>
    </location>
</feature>
<feature type="compositionally biased region" description="Basic and acidic residues" evidence="1">
    <location>
        <begin position="40"/>
        <end position="51"/>
    </location>
</feature>
<keyword evidence="4" id="KW-1185">Reference proteome</keyword>
<name>A0AAX4JB79_9MICR</name>
<dbReference type="EMBL" id="CP142729">
    <property type="protein sequence ID" value="WUR03200.1"/>
    <property type="molecule type" value="Genomic_DNA"/>
</dbReference>
<dbReference type="RefSeq" id="XP_065329345.1">
    <property type="nucleotide sequence ID" value="XM_065473273.1"/>
</dbReference>
<dbReference type="GeneID" id="90541019"/>
<feature type="transmembrane region" description="Helical" evidence="2">
    <location>
        <begin position="207"/>
        <end position="226"/>
    </location>
</feature>
<organism evidence="3 4">
    <name type="scientific">Vairimorpha necatrix</name>
    <dbReference type="NCBI Taxonomy" id="6039"/>
    <lineage>
        <taxon>Eukaryota</taxon>
        <taxon>Fungi</taxon>
        <taxon>Fungi incertae sedis</taxon>
        <taxon>Microsporidia</taxon>
        <taxon>Nosematidae</taxon>
        <taxon>Vairimorpha</taxon>
    </lineage>
</organism>
<proteinExistence type="predicted"/>
<dbReference type="KEGG" id="vnx:VNE69_04029"/>
<protein>
    <submittedName>
        <fullName evidence="3">Membrane protein</fullName>
    </submittedName>
</protein>
<gene>
    <name evidence="3" type="ORF">VNE69_04029</name>
</gene>
<dbReference type="AlphaFoldDB" id="A0AAX4JB79"/>